<accession>A0A818DYW8</accession>
<sequence length="291" mass="32557">MRGGCFLPDTLVMLADKSQVPIYSIQPGDNLLSFTGTGEIVTTVVQEVFSRTVDNFIELHVYENTTILVTPDHLIFTGNNSFTPLRKLSVDDTVFVLSEMDNSLKTVPIKSFKSVTALSTCVYNLHTAEPHTYFANGIAVHNMSGDMGAVFVDVSNEAGLQHVPFSHNAPRWRIVSRGMCLEGTCNNTSCPAYKKQVIINLGLRRFDVLVDADVMTSKCPVCSQYVEPTTCGFNNCLWRWWGIIKPNNGSPPVEIPPCYWKETENTYDRFDEQKSGSVVWRKLILETKSLN</sequence>
<evidence type="ECO:0000313" key="4">
    <source>
        <dbReference type="Proteomes" id="UP000663865"/>
    </source>
</evidence>
<proteinExistence type="predicted"/>
<protein>
    <recommendedName>
        <fullName evidence="1">Hint domain-containing protein</fullName>
    </recommendedName>
</protein>
<dbReference type="Gene3D" id="2.170.16.10">
    <property type="entry name" value="Hedgehog/Intein (Hint) domain"/>
    <property type="match status" value="1"/>
</dbReference>
<dbReference type="PROSITE" id="PS50818">
    <property type="entry name" value="INTEIN_C_TER"/>
    <property type="match status" value="1"/>
</dbReference>
<evidence type="ECO:0000313" key="2">
    <source>
        <dbReference type="EMBL" id="CAF3455410.1"/>
    </source>
</evidence>
<evidence type="ECO:0000313" key="3">
    <source>
        <dbReference type="EMBL" id="CAF4864525.1"/>
    </source>
</evidence>
<organism evidence="2 4">
    <name type="scientific">Rotaria socialis</name>
    <dbReference type="NCBI Taxonomy" id="392032"/>
    <lineage>
        <taxon>Eukaryota</taxon>
        <taxon>Metazoa</taxon>
        <taxon>Spiralia</taxon>
        <taxon>Gnathifera</taxon>
        <taxon>Rotifera</taxon>
        <taxon>Eurotatoria</taxon>
        <taxon>Bdelloidea</taxon>
        <taxon>Philodinida</taxon>
        <taxon>Philodinidae</taxon>
        <taxon>Rotaria</taxon>
    </lineage>
</organism>
<dbReference type="InterPro" id="IPR006141">
    <property type="entry name" value="Intein_N"/>
</dbReference>
<dbReference type="SUPFAM" id="SSF51294">
    <property type="entry name" value="Hedgehog/intein (Hint) domain"/>
    <property type="match status" value="1"/>
</dbReference>
<feature type="domain" description="Hint" evidence="1">
    <location>
        <begin position="3"/>
        <end position="98"/>
    </location>
</feature>
<dbReference type="EMBL" id="CAJOBS010003731">
    <property type="protein sequence ID" value="CAF4864525.1"/>
    <property type="molecule type" value="Genomic_DNA"/>
</dbReference>
<dbReference type="Proteomes" id="UP000663838">
    <property type="component" value="Unassembled WGS sequence"/>
</dbReference>
<dbReference type="EMBL" id="CAJNYV010002111">
    <property type="protein sequence ID" value="CAF3455410.1"/>
    <property type="molecule type" value="Genomic_DNA"/>
</dbReference>
<dbReference type="SMART" id="SM00306">
    <property type="entry name" value="HintN"/>
    <property type="match status" value="1"/>
</dbReference>
<name>A0A818DYW8_9BILA</name>
<dbReference type="InterPro" id="IPR030934">
    <property type="entry name" value="Intein_C"/>
</dbReference>
<dbReference type="Pfam" id="PF01079">
    <property type="entry name" value="Hint"/>
    <property type="match status" value="1"/>
</dbReference>
<dbReference type="PROSITE" id="PS50817">
    <property type="entry name" value="INTEIN_N_TER"/>
    <property type="match status" value="1"/>
</dbReference>
<reference evidence="2" key="1">
    <citation type="submission" date="2021-02" db="EMBL/GenBank/DDBJ databases">
        <authorList>
            <person name="Nowell W R."/>
        </authorList>
    </citation>
    <scope>NUCLEOTIDE SEQUENCE</scope>
</reference>
<dbReference type="CDD" id="cd00081">
    <property type="entry name" value="Hint"/>
    <property type="match status" value="1"/>
</dbReference>
<dbReference type="InterPro" id="IPR001767">
    <property type="entry name" value="Hedgehog_Hint"/>
</dbReference>
<dbReference type="InterPro" id="IPR036844">
    <property type="entry name" value="Hint_dom_sf"/>
</dbReference>
<comment type="caution">
    <text evidence="2">The sequence shown here is derived from an EMBL/GenBank/DDBJ whole genome shotgun (WGS) entry which is preliminary data.</text>
</comment>
<dbReference type="NCBIfam" id="TIGR01443">
    <property type="entry name" value="intein_Cterm"/>
    <property type="match status" value="1"/>
</dbReference>
<dbReference type="GO" id="GO:0016540">
    <property type="term" value="P:protein autoprocessing"/>
    <property type="evidence" value="ECO:0007669"/>
    <property type="project" value="InterPro"/>
</dbReference>
<evidence type="ECO:0000259" key="1">
    <source>
        <dbReference type="SMART" id="SM00306"/>
    </source>
</evidence>
<dbReference type="InterPro" id="IPR003587">
    <property type="entry name" value="Hint_dom_N"/>
</dbReference>
<dbReference type="AlphaFoldDB" id="A0A818DYW8"/>
<dbReference type="Proteomes" id="UP000663865">
    <property type="component" value="Unassembled WGS sequence"/>
</dbReference>
<dbReference type="GO" id="GO:0016539">
    <property type="term" value="P:intein-mediated protein splicing"/>
    <property type="evidence" value="ECO:0007669"/>
    <property type="project" value="InterPro"/>
</dbReference>
<gene>
    <name evidence="2" type="ORF">KIK155_LOCUS12689</name>
    <name evidence="3" type="ORF">TOA249_LOCUS27978</name>
</gene>